<keyword evidence="2" id="KW-0732">Signal</keyword>
<reference evidence="3 4" key="1">
    <citation type="submission" date="2024-04" db="EMBL/GenBank/DDBJ databases">
        <title>Tritrichomonas musculus Genome.</title>
        <authorList>
            <person name="Alves-Ferreira E."/>
            <person name="Grigg M."/>
            <person name="Lorenzi H."/>
            <person name="Galac M."/>
        </authorList>
    </citation>
    <scope>NUCLEOTIDE SEQUENCE [LARGE SCALE GENOMIC DNA]</scope>
    <source>
        <strain evidence="3 4">EAF2021</strain>
    </source>
</reference>
<accession>A0ABR2JWP0</accession>
<keyword evidence="4" id="KW-1185">Reference proteome</keyword>
<comment type="caution">
    <text evidence="3">The sequence shown here is derived from an EMBL/GenBank/DDBJ whole genome shotgun (WGS) entry which is preliminary data.</text>
</comment>
<dbReference type="EMBL" id="JAPFFF010000009">
    <property type="protein sequence ID" value="KAK8882888.1"/>
    <property type="molecule type" value="Genomic_DNA"/>
</dbReference>
<evidence type="ECO:0000256" key="1">
    <source>
        <dbReference type="SAM" id="MobiDB-lite"/>
    </source>
</evidence>
<evidence type="ECO:0000313" key="3">
    <source>
        <dbReference type="EMBL" id="KAK8882888.1"/>
    </source>
</evidence>
<dbReference type="Gene3D" id="3.90.176.10">
    <property type="entry name" value="Toxin ADP-ribosyltransferase, Chain A, domain 1"/>
    <property type="match status" value="1"/>
</dbReference>
<feature type="chain" id="PRO_5047403923" description="NAD(+)--protein-arginine ADP-ribosyltransferase" evidence="2">
    <location>
        <begin position="17"/>
        <end position="512"/>
    </location>
</feature>
<dbReference type="Proteomes" id="UP001470230">
    <property type="component" value="Unassembled WGS sequence"/>
</dbReference>
<proteinExistence type="predicted"/>
<name>A0ABR2JWP0_9EUKA</name>
<evidence type="ECO:0008006" key="5">
    <source>
        <dbReference type="Google" id="ProtNLM"/>
    </source>
</evidence>
<dbReference type="InterPro" id="IPR042266">
    <property type="entry name" value="PPPDE_sf"/>
</dbReference>
<gene>
    <name evidence="3" type="ORF">M9Y10_045532</name>
</gene>
<feature type="compositionally biased region" description="Low complexity" evidence="1">
    <location>
        <begin position="285"/>
        <end position="306"/>
    </location>
</feature>
<evidence type="ECO:0000313" key="4">
    <source>
        <dbReference type="Proteomes" id="UP001470230"/>
    </source>
</evidence>
<dbReference type="PROSITE" id="PS51996">
    <property type="entry name" value="TR_MART"/>
    <property type="match status" value="1"/>
</dbReference>
<organism evidence="3 4">
    <name type="scientific">Tritrichomonas musculus</name>
    <dbReference type="NCBI Taxonomy" id="1915356"/>
    <lineage>
        <taxon>Eukaryota</taxon>
        <taxon>Metamonada</taxon>
        <taxon>Parabasalia</taxon>
        <taxon>Tritrichomonadida</taxon>
        <taxon>Tritrichomonadidae</taxon>
        <taxon>Tritrichomonas</taxon>
    </lineage>
</organism>
<protein>
    <recommendedName>
        <fullName evidence="5">NAD(+)--protein-arginine ADP-ribosyltransferase</fullName>
    </recommendedName>
</protein>
<evidence type="ECO:0000256" key="2">
    <source>
        <dbReference type="SAM" id="SignalP"/>
    </source>
</evidence>
<sequence>MFLLNLIIFGFSKLDLQEFASDGISDYNVSKMYNLLIYDHLKYNSVEECLLTEYLPGSSAYKKYLEGKRKRYIDKEIPEKDLTDILIDKNNPLTDNEKFAIFLNTIEEDGIYYAMKETLPKGVIGRFDCFFNYLTSGLQKIKPLKEGTLYRGTSNEKISKFSPLDSFKKLNYVSTVSFVSTSSSLETALDFAHRDAKLGDDAVIKIKACKNAKPISLLSSIQSEKEYLYQPATRFRLTSDPYIMWCPENCKGECRTTKADNYLKTTFYELEELNEEPGPYQVMERPTPSQSPAPSSTRSPSQSPYPTMSPSPTPKPHCVCSCDNIISPRQTSRDLGNIPIKVGYIGGSAIFDFPLGYDIMRRARELIGRIIPSPNFLHTAIWVSDSDISDDSNGAIFVYGEYTSNEYDPSFLFSSGARSYTMTLKEFKKNFQSFNVKKIIPKRKINLFDLINEIKINGNWTAPEYNWAKHNCQHFTKTCISILQAERLKSELSDWTNLPKIIMKEILAIETI</sequence>
<dbReference type="Gene3D" id="3.90.1720.30">
    <property type="entry name" value="PPPDE domains"/>
    <property type="match status" value="1"/>
</dbReference>
<dbReference type="SUPFAM" id="SSF56399">
    <property type="entry name" value="ADP-ribosylation"/>
    <property type="match status" value="1"/>
</dbReference>
<feature type="region of interest" description="Disordered" evidence="1">
    <location>
        <begin position="276"/>
        <end position="312"/>
    </location>
</feature>
<feature type="signal peptide" evidence="2">
    <location>
        <begin position="1"/>
        <end position="16"/>
    </location>
</feature>